<organism evidence="2 3">
    <name type="scientific">Saccharothrix yanglingensis</name>
    <dbReference type="NCBI Taxonomy" id="659496"/>
    <lineage>
        <taxon>Bacteria</taxon>
        <taxon>Bacillati</taxon>
        <taxon>Actinomycetota</taxon>
        <taxon>Actinomycetes</taxon>
        <taxon>Pseudonocardiales</taxon>
        <taxon>Pseudonocardiaceae</taxon>
        <taxon>Saccharothrix</taxon>
    </lineage>
</organism>
<evidence type="ECO:0000259" key="1">
    <source>
        <dbReference type="Pfam" id="PF07110"/>
    </source>
</evidence>
<protein>
    <submittedName>
        <fullName evidence="2">Ethyl tert-butyl ether degradation protein EthD</fullName>
    </submittedName>
</protein>
<gene>
    <name evidence="2" type="ORF">CKY47_11445</name>
</gene>
<proteinExistence type="predicted"/>
<evidence type="ECO:0000313" key="2">
    <source>
        <dbReference type="EMBL" id="MDQ2584584.1"/>
    </source>
</evidence>
<dbReference type="EMBL" id="NSDM01000004">
    <property type="protein sequence ID" value="MDQ2584584.1"/>
    <property type="molecule type" value="Genomic_DNA"/>
</dbReference>
<dbReference type="RefSeq" id="WP_306745730.1">
    <property type="nucleotide sequence ID" value="NZ_NSDM01000004.1"/>
</dbReference>
<reference evidence="2 3" key="1">
    <citation type="submission" date="2017-06" db="EMBL/GenBank/DDBJ databases">
        <title>Cultured bacterium strain Saccharothrix yanglingensis Hhs.015.</title>
        <authorList>
            <person name="Xia Y."/>
        </authorList>
    </citation>
    <scope>NUCLEOTIDE SEQUENCE [LARGE SCALE GENOMIC DNA]</scope>
    <source>
        <strain evidence="2 3">Hhs.015</strain>
    </source>
</reference>
<name>A0ABU0X1Y6_9PSEU</name>
<feature type="domain" description="EthD" evidence="1">
    <location>
        <begin position="11"/>
        <end position="83"/>
    </location>
</feature>
<evidence type="ECO:0000313" key="3">
    <source>
        <dbReference type="Proteomes" id="UP001225605"/>
    </source>
</evidence>
<dbReference type="InterPro" id="IPR009799">
    <property type="entry name" value="EthD_dom"/>
</dbReference>
<dbReference type="SUPFAM" id="SSF54909">
    <property type="entry name" value="Dimeric alpha+beta barrel"/>
    <property type="match status" value="1"/>
</dbReference>
<comment type="caution">
    <text evidence="2">The sequence shown here is derived from an EMBL/GenBank/DDBJ whole genome shotgun (WGS) entry which is preliminary data.</text>
</comment>
<dbReference type="NCBIfam" id="TIGR02118">
    <property type="entry name" value="EthD family reductase"/>
    <property type="match status" value="1"/>
</dbReference>
<dbReference type="Pfam" id="PF07110">
    <property type="entry name" value="EthD"/>
    <property type="match status" value="1"/>
</dbReference>
<dbReference type="Proteomes" id="UP001225605">
    <property type="component" value="Unassembled WGS sequence"/>
</dbReference>
<accession>A0ABU0X1Y6</accession>
<keyword evidence="3" id="KW-1185">Reference proteome</keyword>
<dbReference type="InterPro" id="IPR011008">
    <property type="entry name" value="Dimeric_a/b-barrel"/>
</dbReference>
<dbReference type="Gene3D" id="3.30.70.100">
    <property type="match status" value="1"/>
</dbReference>
<sequence>MIKYIALYRKPADPDAFDEAYFASHLPVVDRTPGLLRTEVAKVADVYHPGFLGETEPHIVAEMYFESAEAMKTAFRSPEWQSAGANLTEIGGVELVAMFAAEVVQR</sequence>